<evidence type="ECO:0000256" key="2">
    <source>
        <dbReference type="ARBA" id="ARBA00022448"/>
    </source>
</evidence>
<dbReference type="PANTHER" id="PTHR30465">
    <property type="entry name" value="INNER MEMBRANE ABC TRANSPORTER"/>
    <property type="match status" value="1"/>
</dbReference>
<dbReference type="CDD" id="cd06261">
    <property type="entry name" value="TM_PBP2"/>
    <property type="match status" value="1"/>
</dbReference>
<accession>A0ABM8IHT0</accession>
<comment type="subcellular location">
    <subcellularLocation>
        <location evidence="1 7">Cell membrane</location>
        <topology evidence="1 7">Multi-pass membrane protein</topology>
    </subcellularLocation>
</comment>
<keyword evidence="10" id="KW-1185">Reference proteome</keyword>
<feature type="transmembrane region" description="Helical" evidence="7">
    <location>
        <begin position="281"/>
        <end position="303"/>
    </location>
</feature>
<dbReference type="EMBL" id="AP028127">
    <property type="protein sequence ID" value="BEH90786.1"/>
    <property type="molecule type" value="Genomic_DNA"/>
</dbReference>
<organism evidence="9 10">
    <name type="scientific">Turicibacter faecis</name>
    <dbReference type="NCBI Taxonomy" id="2963365"/>
    <lineage>
        <taxon>Bacteria</taxon>
        <taxon>Bacillati</taxon>
        <taxon>Bacillota</taxon>
        <taxon>Erysipelotrichia</taxon>
        <taxon>Erysipelotrichales</taxon>
        <taxon>Turicibacteraceae</taxon>
        <taxon>Turicibacter</taxon>
    </lineage>
</organism>
<evidence type="ECO:0000256" key="4">
    <source>
        <dbReference type="ARBA" id="ARBA00022692"/>
    </source>
</evidence>
<sequence>MRRYLIKRFLRSLLSIFIVMTIVFTLVYSVVPRDRVFFSDVNIEKLQKRPDDYLNYKYIQWEKLGYLKYETIQDYCRGLYGDANGEYVRCLLPDSSETKEFVSSKQEEGWEVSFFEESGQAYSFEEISPLKRALNWWANLIQIDSPNRVKSEEAILKRQIYVGKDFNDRLALMCSGCENKYLIYFDQKFPFIHQNIVKLNLGVSYPTYSGQEVLEVITSSQGEKVKQELKEPINGQEASSINYYTCRYKETLDALEKKNFSDHYADCDAIRTDPSMMKISFIMGFISLVLTYVIGLPLGVYMARHQGRWGDRLGQWYIIFMNAIPGLAYIVFIRFIGGKYFGLPSMFPMLGAEDPRSYILPILSLTLGATASRMMWMRRYMIDQSQMDYVKFARAKGLSEREIFSKHIFRNAIIPMVHGIPAAIIFCISGALITEGVYGIPGMGKILPDSISIYNNSMVVGLTFIFTTLSILSTFLGDWLLTKIDPRIRLEDKGGN</sequence>
<comment type="similarity">
    <text evidence="7">Belongs to the binding-protein-dependent transport system permease family.</text>
</comment>
<dbReference type="InterPro" id="IPR000515">
    <property type="entry name" value="MetI-like"/>
</dbReference>
<feature type="domain" description="ABC transmembrane type-1" evidence="8">
    <location>
        <begin position="277"/>
        <end position="477"/>
    </location>
</feature>
<evidence type="ECO:0000256" key="5">
    <source>
        <dbReference type="ARBA" id="ARBA00022989"/>
    </source>
</evidence>
<evidence type="ECO:0000256" key="1">
    <source>
        <dbReference type="ARBA" id="ARBA00004651"/>
    </source>
</evidence>
<keyword evidence="6 7" id="KW-0472">Membrane</keyword>
<dbReference type="RefSeq" id="WP_338617966.1">
    <property type="nucleotide sequence ID" value="NZ_AP028127.1"/>
</dbReference>
<evidence type="ECO:0000256" key="6">
    <source>
        <dbReference type="ARBA" id="ARBA00023136"/>
    </source>
</evidence>
<feature type="transmembrane region" description="Helical" evidence="7">
    <location>
        <begin position="357"/>
        <end position="376"/>
    </location>
</feature>
<dbReference type="Proteomes" id="UP001432099">
    <property type="component" value="Chromosome"/>
</dbReference>
<feature type="transmembrane region" description="Helical" evidence="7">
    <location>
        <begin position="12"/>
        <end position="31"/>
    </location>
</feature>
<evidence type="ECO:0000256" key="3">
    <source>
        <dbReference type="ARBA" id="ARBA00022475"/>
    </source>
</evidence>
<dbReference type="SUPFAM" id="SSF161098">
    <property type="entry name" value="MetI-like"/>
    <property type="match status" value="1"/>
</dbReference>
<keyword evidence="2 7" id="KW-0813">Transport</keyword>
<evidence type="ECO:0000259" key="8">
    <source>
        <dbReference type="PROSITE" id="PS50928"/>
    </source>
</evidence>
<keyword evidence="5 7" id="KW-1133">Transmembrane helix</keyword>
<keyword evidence="4 7" id="KW-0812">Transmembrane</keyword>
<reference evidence="9" key="1">
    <citation type="journal article" date="2024" name="Int. J. Syst. Evol. Microbiol.">
        <title>Turicibacter faecis sp. nov., isolated from faeces of heart failure mouse model.</title>
        <authorList>
            <person name="Imamura Y."/>
            <person name="Motooka D."/>
            <person name="Nakajima Y."/>
            <person name="Ito S."/>
            <person name="Kitakaze M."/>
            <person name="Iida T."/>
            <person name="Nakamura S."/>
        </authorList>
    </citation>
    <scope>NUCLEOTIDE SEQUENCE</scope>
    <source>
        <strain evidence="9">TC023</strain>
    </source>
</reference>
<keyword evidence="3" id="KW-1003">Cell membrane</keyword>
<dbReference type="PANTHER" id="PTHR30465:SF0">
    <property type="entry name" value="OLIGOPEPTIDE TRANSPORT SYSTEM PERMEASE PROTEIN APPB"/>
    <property type="match status" value="1"/>
</dbReference>
<dbReference type="Pfam" id="PF00528">
    <property type="entry name" value="BPD_transp_1"/>
    <property type="match status" value="1"/>
</dbReference>
<protein>
    <submittedName>
        <fullName evidence="9">Oligopeptide permease</fullName>
    </submittedName>
</protein>
<dbReference type="Gene3D" id="1.10.3720.10">
    <property type="entry name" value="MetI-like"/>
    <property type="match status" value="1"/>
</dbReference>
<feature type="transmembrane region" description="Helical" evidence="7">
    <location>
        <begin position="412"/>
        <end position="433"/>
    </location>
</feature>
<proteinExistence type="inferred from homology"/>
<feature type="transmembrane region" description="Helical" evidence="7">
    <location>
        <begin position="315"/>
        <end position="337"/>
    </location>
</feature>
<dbReference type="PROSITE" id="PS50928">
    <property type="entry name" value="ABC_TM1"/>
    <property type="match status" value="1"/>
</dbReference>
<gene>
    <name evidence="9" type="primary">oppB</name>
    <name evidence="9" type="ORF">T23_08880</name>
</gene>
<name>A0ABM8IHT0_9FIRM</name>
<feature type="transmembrane region" description="Helical" evidence="7">
    <location>
        <begin position="453"/>
        <end position="481"/>
    </location>
</feature>
<dbReference type="InterPro" id="IPR035906">
    <property type="entry name" value="MetI-like_sf"/>
</dbReference>
<evidence type="ECO:0000313" key="9">
    <source>
        <dbReference type="EMBL" id="BEH90786.1"/>
    </source>
</evidence>
<evidence type="ECO:0000256" key="7">
    <source>
        <dbReference type="RuleBase" id="RU363032"/>
    </source>
</evidence>
<evidence type="ECO:0000313" key="10">
    <source>
        <dbReference type="Proteomes" id="UP001432099"/>
    </source>
</evidence>